<dbReference type="PANTHER" id="PTHR16441:SF0">
    <property type="entry name" value="COILED-COIL DOMAIN-CONTAINING PROTEIN 93"/>
    <property type="match status" value="1"/>
</dbReference>
<feature type="domain" description="CCDC93 N-terminal" evidence="2">
    <location>
        <begin position="15"/>
        <end position="121"/>
    </location>
</feature>
<sequence>MDSSGNGEENESSKACRDDIIAMLIASGYHKARIGSLNFYNRIVGGIAWAITRYDDVEVAADLLYEESEDQNIKIRTEQSEKIIEALKSINCPYQLSAHQIFGLDFPALKNVIQWILRKILSRPPNTHRHVIRWVSRSQKTSNSEFPKFRRRQMTSTTRHLKRFDNSVKYSLAMDAKCTLAEYSVSGGTVVLDSEDEQLGLERDTATTENLQEISTKKHVPTSTVREMIENAMVEDVGDSEGQNSEVQNSENLNLPLKIENLEEKLAQETEELKKMEKENEDLERKFTRISEKLENNEEFDLQQIEELIKSFKTTQIRAEELQNLNSLELTQESKMAVIDFNVTCDILTFSKRITGFMDEVEKSLLAEPMQTQDHRDAFVSYMNDVRTQLGEYHWKATLTQGNMDVEKTGLAQIRTALRAKEREVANTTLEMKKLLNLNRLLQKTAAELTTNQ</sequence>
<evidence type="ECO:0000256" key="1">
    <source>
        <dbReference type="SAM" id="Coils"/>
    </source>
</evidence>
<dbReference type="Proteomes" id="UP000827892">
    <property type="component" value="Chromosome II"/>
</dbReference>
<evidence type="ECO:0000313" key="3">
    <source>
        <dbReference type="EMBL" id="ULU04013.1"/>
    </source>
</evidence>
<dbReference type="InterPro" id="IPR039116">
    <property type="entry name" value="CCDC93"/>
</dbReference>
<dbReference type="AlphaFoldDB" id="A0AAE9ISQ8"/>
<evidence type="ECO:0000313" key="4">
    <source>
        <dbReference type="Proteomes" id="UP000827892"/>
    </source>
</evidence>
<protein>
    <recommendedName>
        <fullName evidence="2">CCDC93 N-terminal domain-containing protein</fullName>
    </recommendedName>
</protein>
<proteinExistence type="predicted"/>
<evidence type="ECO:0000259" key="2">
    <source>
        <dbReference type="Pfam" id="PF21673"/>
    </source>
</evidence>
<keyword evidence="1" id="KW-0175">Coiled coil</keyword>
<feature type="coiled-coil region" evidence="1">
    <location>
        <begin position="252"/>
        <end position="325"/>
    </location>
</feature>
<gene>
    <name evidence="3" type="ORF">L3Y34_017067</name>
</gene>
<feature type="coiled-coil region" evidence="1">
    <location>
        <begin position="411"/>
        <end position="452"/>
    </location>
</feature>
<dbReference type="EMBL" id="CP090892">
    <property type="protein sequence ID" value="ULU04013.1"/>
    <property type="molecule type" value="Genomic_DNA"/>
</dbReference>
<dbReference type="Pfam" id="PF21673">
    <property type="entry name" value="CCDC93_N"/>
    <property type="match status" value="1"/>
</dbReference>
<accession>A0AAE9ISQ8</accession>
<organism evidence="3 4">
    <name type="scientific">Caenorhabditis briggsae</name>
    <dbReference type="NCBI Taxonomy" id="6238"/>
    <lineage>
        <taxon>Eukaryota</taxon>
        <taxon>Metazoa</taxon>
        <taxon>Ecdysozoa</taxon>
        <taxon>Nematoda</taxon>
        <taxon>Chromadorea</taxon>
        <taxon>Rhabditida</taxon>
        <taxon>Rhabditina</taxon>
        <taxon>Rhabditomorpha</taxon>
        <taxon>Rhabditoidea</taxon>
        <taxon>Rhabditidae</taxon>
        <taxon>Peloderinae</taxon>
        <taxon>Caenorhabditis</taxon>
    </lineage>
</organism>
<dbReference type="PANTHER" id="PTHR16441">
    <property type="entry name" value="FIDIPIDINE"/>
    <property type="match status" value="1"/>
</dbReference>
<reference evidence="3 4" key="1">
    <citation type="submission" date="2022-05" db="EMBL/GenBank/DDBJ databases">
        <title>Chromosome-level reference genomes for two strains of Caenorhabditis briggsae: an improved platform for comparative genomics.</title>
        <authorList>
            <person name="Stevens L."/>
            <person name="Andersen E.C."/>
        </authorList>
    </citation>
    <scope>NUCLEOTIDE SEQUENCE [LARGE SCALE GENOMIC DNA]</scope>
    <source>
        <strain evidence="3">QX1410_ONT</strain>
        <tissue evidence="3">Whole-organism</tissue>
    </source>
</reference>
<name>A0AAE9ISQ8_CAEBR</name>
<dbReference type="InterPro" id="IPR048747">
    <property type="entry name" value="CCDC93_N"/>
</dbReference>